<feature type="binding site" evidence="8 10">
    <location>
        <position position="141"/>
    </location>
    <ligand>
        <name>substrate</name>
    </ligand>
</feature>
<dbReference type="InterPro" id="IPR000343">
    <property type="entry name" value="4pyrrol_synth_GluRdtase"/>
</dbReference>
<reference evidence="16 17" key="1">
    <citation type="submission" date="2019-01" db="EMBL/GenBank/DDBJ databases">
        <title>Lactibacter flavus gen. nov., sp. nov., a novel bacterium of the family Propionibacteriaceae isolated from raw milk and dairy products.</title>
        <authorList>
            <person name="Huptas C."/>
            <person name="Wenning M."/>
            <person name="Breitenwieser F."/>
            <person name="Doll E."/>
            <person name="Von Neubeck M."/>
            <person name="Busse H.-J."/>
            <person name="Scherer S."/>
        </authorList>
    </citation>
    <scope>NUCLEOTIDE SEQUENCE [LARGE SCALE GENOMIC DNA]</scope>
    <source>
        <strain evidence="17">DSM 22130 / JCM 15804 / WR061</strain>
    </source>
</reference>
<evidence type="ECO:0000256" key="2">
    <source>
        <dbReference type="ARBA" id="ARBA00005916"/>
    </source>
</evidence>
<dbReference type="GO" id="GO:0008883">
    <property type="term" value="F:glutamyl-tRNA reductase activity"/>
    <property type="evidence" value="ECO:0007669"/>
    <property type="project" value="UniProtKB-UniRule"/>
</dbReference>
<dbReference type="Gene3D" id="3.30.460.30">
    <property type="entry name" value="Glutamyl-tRNA reductase, N-terminal domain"/>
    <property type="match status" value="1"/>
</dbReference>
<dbReference type="Pfam" id="PF00745">
    <property type="entry name" value="GlutR_dimer"/>
    <property type="match status" value="1"/>
</dbReference>
<dbReference type="AlphaFoldDB" id="A0A4Q9KJ79"/>
<dbReference type="InterPro" id="IPR015895">
    <property type="entry name" value="4pyrrol_synth_GluRdtase_N"/>
</dbReference>
<evidence type="ECO:0000256" key="8">
    <source>
        <dbReference type="HAMAP-Rule" id="MF_00087"/>
    </source>
</evidence>
<keyword evidence="17" id="KW-1185">Reference proteome</keyword>
<evidence type="ECO:0000256" key="5">
    <source>
        <dbReference type="ARBA" id="ARBA00023002"/>
    </source>
</evidence>
<evidence type="ECO:0000256" key="6">
    <source>
        <dbReference type="ARBA" id="ARBA00023244"/>
    </source>
</evidence>
<comment type="pathway">
    <text evidence="1 8">Porphyrin-containing compound metabolism; protoporphyrin-IX biosynthesis; 5-aminolevulinate from L-glutamyl-tRNA(Glu): step 1/2.</text>
</comment>
<organism evidence="16 17">
    <name type="scientific">Propioniciclava tarda</name>
    <dbReference type="NCBI Taxonomy" id="433330"/>
    <lineage>
        <taxon>Bacteria</taxon>
        <taxon>Bacillati</taxon>
        <taxon>Actinomycetota</taxon>
        <taxon>Actinomycetes</taxon>
        <taxon>Propionibacteriales</taxon>
        <taxon>Propionibacteriaceae</taxon>
        <taxon>Propioniciclava</taxon>
    </lineage>
</organism>
<keyword evidence="6 8" id="KW-0627">Porphyrin biosynthesis</keyword>
<comment type="catalytic activity">
    <reaction evidence="7 8">
        <text>(S)-4-amino-5-oxopentanoate + tRNA(Glu) + NADP(+) = L-glutamyl-tRNA(Glu) + NADPH + H(+)</text>
        <dbReference type="Rhea" id="RHEA:12344"/>
        <dbReference type="Rhea" id="RHEA-COMP:9663"/>
        <dbReference type="Rhea" id="RHEA-COMP:9680"/>
        <dbReference type="ChEBI" id="CHEBI:15378"/>
        <dbReference type="ChEBI" id="CHEBI:57501"/>
        <dbReference type="ChEBI" id="CHEBI:57783"/>
        <dbReference type="ChEBI" id="CHEBI:58349"/>
        <dbReference type="ChEBI" id="CHEBI:78442"/>
        <dbReference type="ChEBI" id="CHEBI:78520"/>
        <dbReference type="EC" id="1.2.1.70"/>
    </reaction>
</comment>
<dbReference type="PIRSF" id="PIRSF000445">
    <property type="entry name" value="4pyrrol_synth_GluRdtase"/>
    <property type="match status" value="1"/>
</dbReference>
<protein>
    <recommendedName>
        <fullName evidence="3 8">Glutamyl-tRNA reductase</fullName>
        <shortName evidence="8">GluTR</shortName>
        <ecNumber evidence="3 8">1.2.1.70</ecNumber>
    </recommendedName>
</protein>
<dbReference type="InterPro" id="IPR015896">
    <property type="entry name" value="4pyrrol_synth_GluRdtase_dimer"/>
</dbReference>
<dbReference type="GO" id="GO:0019353">
    <property type="term" value="P:protoporphyrinogen IX biosynthetic process from glutamate"/>
    <property type="evidence" value="ECO:0007669"/>
    <property type="project" value="TreeGrafter"/>
</dbReference>
<proteinExistence type="inferred from homology"/>
<dbReference type="Pfam" id="PF05201">
    <property type="entry name" value="GlutR_N"/>
    <property type="match status" value="1"/>
</dbReference>
<feature type="active site" description="Nucleophile" evidence="8 9">
    <location>
        <position position="82"/>
    </location>
</feature>
<comment type="similarity">
    <text evidence="2 8">Belongs to the glutamyl-tRNA reductase family.</text>
</comment>
<feature type="binding site" evidence="8 10">
    <location>
        <begin position="81"/>
        <end position="84"/>
    </location>
    <ligand>
        <name>substrate</name>
    </ligand>
</feature>
<feature type="binding site" evidence="8 10">
    <location>
        <position position="152"/>
    </location>
    <ligand>
        <name>substrate</name>
    </ligand>
</feature>
<dbReference type="Pfam" id="PF01488">
    <property type="entry name" value="Shikimate_DH"/>
    <property type="match status" value="1"/>
</dbReference>
<feature type="site" description="Important for activity" evidence="8 12">
    <location>
        <position position="131"/>
    </location>
</feature>
<dbReference type="EC" id="1.2.1.70" evidence="3 8"/>
<dbReference type="GO" id="GO:0050661">
    <property type="term" value="F:NADP binding"/>
    <property type="evidence" value="ECO:0007669"/>
    <property type="project" value="InterPro"/>
</dbReference>
<gene>
    <name evidence="8" type="primary">hemA</name>
    <name evidence="16" type="ORF">ET996_10505</name>
</gene>
<evidence type="ECO:0000259" key="14">
    <source>
        <dbReference type="Pfam" id="PF01488"/>
    </source>
</evidence>
<evidence type="ECO:0000256" key="1">
    <source>
        <dbReference type="ARBA" id="ARBA00005059"/>
    </source>
</evidence>
<dbReference type="EMBL" id="SDMR01000013">
    <property type="protein sequence ID" value="TBT94438.1"/>
    <property type="molecule type" value="Genomic_DNA"/>
</dbReference>
<evidence type="ECO:0000256" key="3">
    <source>
        <dbReference type="ARBA" id="ARBA00012970"/>
    </source>
</evidence>
<dbReference type="Proteomes" id="UP000291933">
    <property type="component" value="Unassembled WGS sequence"/>
</dbReference>
<keyword evidence="5 8" id="KW-0560">Oxidoreductase</keyword>
<feature type="domain" description="Tetrapyrrole biosynthesis glutamyl-tRNA reductase dimerisation" evidence="13">
    <location>
        <begin position="345"/>
        <end position="438"/>
    </location>
</feature>
<dbReference type="SUPFAM" id="SSF69075">
    <property type="entry name" value="Glutamyl tRNA-reductase dimerization domain"/>
    <property type="match status" value="1"/>
</dbReference>
<dbReference type="SUPFAM" id="SSF69742">
    <property type="entry name" value="Glutamyl tRNA-reductase catalytic, N-terminal domain"/>
    <property type="match status" value="1"/>
</dbReference>
<evidence type="ECO:0000313" key="16">
    <source>
        <dbReference type="EMBL" id="TBT94438.1"/>
    </source>
</evidence>
<dbReference type="PROSITE" id="PS00747">
    <property type="entry name" value="GLUTR"/>
    <property type="match status" value="1"/>
</dbReference>
<feature type="domain" description="Quinate/shikimate 5-dehydrogenase/glutamyl-tRNA reductase" evidence="14">
    <location>
        <begin position="208"/>
        <end position="327"/>
    </location>
</feature>
<feature type="binding site" evidence="8 11">
    <location>
        <begin position="218"/>
        <end position="223"/>
    </location>
    <ligand>
        <name>NADP(+)</name>
        <dbReference type="ChEBI" id="CHEBI:58349"/>
    </ligand>
</feature>
<comment type="miscellaneous">
    <text evidence="8">During catalysis, the active site Cys acts as a nucleophile attacking the alpha-carbonyl group of tRNA-bound glutamate with the formation of a thioester intermediate between enzyme and glutamate, and the concomitant release of tRNA(Glu). The thioester intermediate is finally reduced by direct hydride transfer from NADPH, to form the product GSA.</text>
</comment>
<dbReference type="InterPro" id="IPR006151">
    <property type="entry name" value="Shikm_DH/Glu-tRNA_Rdtase"/>
</dbReference>
<comment type="domain">
    <text evidence="8">Possesses an unusual extended V-shaped dimeric structure with each monomer consisting of three distinct domains arranged along a curved 'spinal' alpha-helix. The N-terminal catalytic domain specifically recognizes the glutamate moiety of the substrate. The second domain is the NADPH-binding domain, and the third C-terminal domain is responsible for dimerization.</text>
</comment>
<dbReference type="InterPro" id="IPR036453">
    <property type="entry name" value="GluRdtase_dimer_dom_sf"/>
</dbReference>
<dbReference type="Gene3D" id="3.40.50.720">
    <property type="entry name" value="NAD(P)-binding Rossmann-like Domain"/>
    <property type="match status" value="1"/>
</dbReference>
<name>A0A4Q9KJ79_PROTD</name>
<feature type="binding site" evidence="8 10">
    <location>
        <begin position="146"/>
        <end position="148"/>
    </location>
    <ligand>
        <name>substrate</name>
    </ligand>
</feature>
<evidence type="ECO:0000313" key="17">
    <source>
        <dbReference type="Proteomes" id="UP000291933"/>
    </source>
</evidence>
<dbReference type="SUPFAM" id="SSF51735">
    <property type="entry name" value="NAD(P)-binding Rossmann-fold domains"/>
    <property type="match status" value="1"/>
</dbReference>
<dbReference type="OrthoDB" id="110209at2"/>
<dbReference type="InterPro" id="IPR036291">
    <property type="entry name" value="NAD(P)-bd_dom_sf"/>
</dbReference>
<dbReference type="HAMAP" id="MF_00087">
    <property type="entry name" value="Glu_tRNA_reductase"/>
    <property type="match status" value="1"/>
</dbReference>
<comment type="function">
    <text evidence="8">Catalyzes the NADPH-dependent reduction of glutamyl-tRNA(Glu) to glutamate 1-semialdehyde (GSA).</text>
</comment>
<dbReference type="InterPro" id="IPR036343">
    <property type="entry name" value="GluRdtase_N_sf"/>
</dbReference>
<dbReference type="PANTHER" id="PTHR43013:SF1">
    <property type="entry name" value="GLUTAMYL-TRNA REDUCTASE"/>
    <property type="match status" value="1"/>
</dbReference>
<comment type="caution">
    <text evidence="16">The sequence shown here is derived from an EMBL/GenBank/DDBJ whole genome shotgun (WGS) entry which is preliminary data.</text>
</comment>
<evidence type="ECO:0000256" key="11">
    <source>
        <dbReference type="PIRSR" id="PIRSR000445-3"/>
    </source>
</evidence>
<evidence type="ECO:0000256" key="9">
    <source>
        <dbReference type="PIRSR" id="PIRSR000445-1"/>
    </source>
</evidence>
<evidence type="ECO:0000259" key="15">
    <source>
        <dbReference type="Pfam" id="PF05201"/>
    </source>
</evidence>
<dbReference type="UniPathway" id="UPA00251">
    <property type="reaction ID" value="UER00316"/>
</dbReference>
<evidence type="ECO:0000256" key="7">
    <source>
        <dbReference type="ARBA" id="ARBA00047464"/>
    </source>
</evidence>
<keyword evidence="4 8" id="KW-0521">NADP</keyword>
<comment type="subunit">
    <text evidence="8">Homodimer.</text>
</comment>
<evidence type="ECO:0000256" key="10">
    <source>
        <dbReference type="PIRSR" id="PIRSR000445-2"/>
    </source>
</evidence>
<evidence type="ECO:0000256" key="12">
    <source>
        <dbReference type="PIRSR" id="PIRSR000445-4"/>
    </source>
</evidence>
<sequence length="480" mass="51053">MRLCRRSTPRRVWCGVVGRRSDCSPPEDLLNSDTVALHLFSIHHADHGLAAVERVAPAVPGLAKRLVSPGSGVRGAVVLSTCNRVEIYLDATETPRTLATLIREELTSHLFLGRHDEIQLRSRHATEVLWHLFEVGAGLDSLVVGEREIAGQLKRALQAARREGTASWLLSDSIEQALRTSRRVAHLTHLAANGRSVVSVGLDLLRRDWATSRVLLLGTGAYAGAVVADLANRGCRAIAVHSSSGRAAAFAASHGVAAVDGSIADALAAADVVVTCRGVGTPILTVAGVEAAMAGRPGRGLDVVDLALARDAESGVGLVPGVRLVDLAVIQRHVPNASADEVTHAEQLVAEGVHDLLAKLNGRQLDPAIVALRDNVTSMVDDEIGRLPQGRPVTGEEAAHALRRLAARLIHEPSVRARKAAEQGRGETYLAALSELYGIEPDTSASWGCVVDPDTLDTERCPIVGYDLTDLGEIRRREAM</sequence>
<evidence type="ECO:0000259" key="13">
    <source>
        <dbReference type="Pfam" id="PF00745"/>
    </source>
</evidence>
<evidence type="ECO:0000256" key="4">
    <source>
        <dbReference type="ARBA" id="ARBA00022857"/>
    </source>
</evidence>
<dbReference type="NCBIfam" id="NF000750">
    <property type="entry name" value="PRK00045.3-4"/>
    <property type="match status" value="1"/>
</dbReference>
<dbReference type="PANTHER" id="PTHR43013">
    <property type="entry name" value="GLUTAMYL-TRNA REDUCTASE"/>
    <property type="match status" value="1"/>
</dbReference>
<accession>A0A4Q9KJ79</accession>
<feature type="domain" description="Glutamyl-tRNA reductase N-terminal" evidence="15">
    <location>
        <begin position="42"/>
        <end position="186"/>
    </location>
</feature>
<dbReference type="InterPro" id="IPR018214">
    <property type="entry name" value="GluRdtase_CS"/>
</dbReference>